<name>A0A2G1WHY7_9EURY</name>
<feature type="transmembrane region" description="Helical" evidence="1">
    <location>
        <begin position="102"/>
        <end position="122"/>
    </location>
</feature>
<feature type="transmembrane region" description="Helical" evidence="1">
    <location>
        <begin position="247"/>
        <end position="267"/>
    </location>
</feature>
<keyword evidence="3" id="KW-0645">Protease</keyword>
<feature type="transmembrane region" description="Helical" evidence="1">
    <location>
        <begin position="221"/>
        <end position="241"/>
    </location>
</feature>
<dbReference type="GO" id="GO:0006508">
    <property type="term" value="P:proteolysis"/>
    <property type="evidence" value="ECO:0007669"/>
    <property type="project" value="UniProtKB-KW"/>
</dbReference>
<feature type="transmembrane region" description="Helical" evidence="1">
    <location>
        <begin position="9"/>
        <end position="33"/>
    </location>
</feature>
<dbReference type="InterPro" id="IPR003675">
    <property type="entry name" value="Rce1/LyrA-like_dom"/>
</dbReference>
<keyword evidence="1" id="KW-1133">Transmembrane helix</keyword>
<dbReference type="AlphaFoldDB" id="A0A2G1WHY7"/>
<evidence type="ECO:0000259" key="2">
    <source>
        <dbReference type="Pfam" id="PF02517"/>
    </source>
</evidence>
<dbReference type="InterPro" id="IPR006311">
    <property type="entry name" value="TAT_signal"/>
</dbReference>
<accession>A0A2G1WHY7</accession>
<reference evidence="3 4" key="1">
    <citation type="journal article" date="2014" name="Front. Microbiol.">
        <title>Population and genomic analysis of the genus Halorubrum.</title>
        <authorList>
            <person name="Fullmer M.S."/>
            <person name="Soucy S.M."/>
            <person name="Swithers K.S."/>
            <person name="Makkay A.M."/>
            <person name="Wheeler R."/>
            <person name="Ventosa A."/>
            <person name="Gogarten J.P."/>
            <person name="Papke R.T."/>
        </authorList>
    </citation>
    <scope>NUCLEOTIDE SEQUENCE [LARGE SCALE GENOMIC DNA]</scope>
    <source>
        <strain evidence="3 4">C49</strain>
    </source>
</reference>
<sequence>MADIPDRRALVRGAGALFAFGTLGVLALATYSVPSLRETPELASLPYAALVAIASVNSLLLLAVFTGAGALTAPRLDLDSHVFSWATGGDPDWSAFRRSLPLAAVAGVVLFAVIAVLDAAFAQFTRASLGELSAGSGALSDLYASVPMRLLYGGVTEEILLRWGVMAPVAFVVWWVRNRIGEPSAAPGETTMWIAIVVSAVAFGVGHLPALVSTVGSAPALIVRTVLLNALAGIALGWLFWRRSLETAMAAHAAFHVALVGVSAVLIRVA</sequence>
<proteinExistence type="predicted"/>
<keyword evidence="3" id="KW-0378">Hydrolase</keyword>
<dbReference type="RefSeq" id="WP_099255436.1">
    <property type="nucleotide sequence ID" value="NZ_NHOA01000084.1"/>
</dbReference>
<dbReference type="OrthoDB" id="330173at2157"/>
<dbReference type="PROSITE" id="PS51318">
    <property type="entry name" value="TAT"/>
    <property type="match status" value="1"/>
</dbReference>
<dbReference type="GO" id="GO:0080120">
    <property type="term" value="P:CAAX-box protein maturation"/>
    <property type="evidence" value="ECO:0007669"/>
    <property type="project" value="UniProtKB-ARBA"/>
</dbReference>
<feature type="domain" description="CAAX prenyl protease 2/Lysostaphin resistance protein A-like" evidence="2">
    <location>
        <begin position="146"/>
        <end position="256"/>
    </location>
</feature>
<evidence type="ECO:0000313" key="4">
    <source>
        <dbReference type="Proteomes" id="UP000222824"/>
    </source>
</evidence>
<evidence type="ECO:0000313" key="3">
    <source>
        <dbReference type="EMBL" id="PHQ38594.1"/>
    </source>
</evidence>
<keyword evidence="1" id="KW-0472">Membrane</keyword>
<protein>
    <submittedName>
        <fullName evidence="3">CPBP family intramembrane metalloprotease</fullName>
    </submittedName>
</protein>
<organism evidence="3 4">
    <name type="scientific">Halorubrum persicum</name>
    <dbReference type="NCBI Taxonomy" id="1383844"/>
    <lineage>
        <taxon>Archaea</taxon>
        <taxon>Methanobacteriati</taxon>
        <taxon>Methanobacteriota</taxon>
        <taxon>Stenosarchaea group</taxon>
        <taxon>Halobacteria</taxon>
        <taxon>Halobacteriales</taxon>
        <taxon>Haloferacaceae</taxon>
        <taxon>Halorubrum</taxon>
    </lineage>
</organism>
<keyword evidence="3" id="KW-0482">Metalloprotease</keyword>
<comment type="caution">
    <text evidence="3">The sequence shown here is derived from an EMBL/GenBank/DDBJ whole genome shotgun (WGS) entry which is preliminary data.</text>
</comment>
<dbReference type="Proteomes" id="UP000222824">
    <property type="component" value="Unassembled WGS sequence"/>
</dbReference>
<dbReference type="EMBL" id="NHOA01000084">
    <property type="protein sequence ID" value="PHQ38594.1"/>
    <property type="molecule type" value="Genomic_DNA"/>
</dbReference>
<keyword evidence="1" id="KW-0812">Transmembrane</keyword>
<feature type="transmembrane region" description="Helical" evidence="1">
    <location>
        <begin position="45"/>
        <end position="71"/>
    </location>
</feature>
<keyword evidence="4" id="KW-1185">Reference proteome</keyword>
<evidence type="ECO:0000256" key="1">
    <source>
        <dbReference type="SAM" id="Phobius"/>
    </source>
</evidence>
<dbReference type="GO" id="GO:0008237">
    <property type="term" value="F:metallopeptidase activity"/>
    <property type="evidence" value="ECO:0007669"/>
    <property type="project" value="UniProtKB-KW"/>
</dbReference>
<dbReference type="GO" id="GO:0004175">
    <property type="term" value="F:endopeptidase activity"/>
    <property type="evidence" value="ECO:0007669"/>
    <property type="project" value="UniProtKB-ARBA"/>
</dbReference>
<gene>
    <name evidence="3" type="ORF">DJ69_09720</name>
</gene>
<feature type="transmembrane region" description="Helical" evidence="1">
    <location>
        <begin position="159"/>
        <end position="176"/>
    </location>
</feature>
<feature type="transmembrane region" description="Helical" evidence="1">
    <location>
        <begin position="191"/>
        <end position="212"/>
    </location>
</feature>
<dbReference type="Pfam" id="PF02517">
    <property type="entry name" value="Rce1-like"/>
    <property type="match status" value="1"/>
</dbReference>